<dbReference type="EMBL" id="MFYX01000016">
    <property type="protein sequence ID" value="OGK06974.1"/>
    <property type="molecule type" value="Genomic_DNA"/>
</dbReference>
<name>A0A1F7FJS0_UNCRA</name>
<evidence type="ECO:0000313" key="1">
    <source>
        <dbReference type="EMBL" id="OGK06974.1"/>
    </source>
</evidence>
<dbReference type="AlphaFoldDB" id="A0A1F7FJS0"/>
<evidence type="ECO:0000313" key="2">
    <source>
        <dbReference type="Proteomes" id="UP000179243"/>
    </source>
</evidence>
<sequence length="65" mass="6936">MPTDFLGLGFRFGLEVASMSSSRQYVAGGGTTDTDDAQTHVRLFGPRNPFYGAGLGIALFVYPGF</sequence>
<comment type="caution">
    <text evidence="1">The sequence shown here is derived from an EMBL/GenBank/DDBJ whole genome shotgun (WGS) entry which is preliminary data.</text>
</comment>
<dbReference type="Proteomes" id="UP000179243">
    <property type="component" value="Unassembled WGS sequence"/>
</dbReference>
<gene>
    <name evidence="1" type="ORF">A2519_17370</name>
</gene>
<proteinExistence type="predicted"/>
<accession>A0A1F7FJS0</accession>
<organism evidence="1 2">
    <name type="scientific">Candidatus Raymondbacteria bacterium RIFOXYD12_FULL_49_13</name>
    <dbReference type="NCBI Taxonomy" id="1817890"/>
    <lineage>
        <taxon>Bacteria</taxon>
        <taxon>Raymondiibacteriota</taxon>
    </lineage>
</organism>
<protein>
    <submittedName>
        <fullName evidence="1">Uncharacterized protein</fullName>
    </submittedName>
</protein>
<reference evidence="1 2" key="1">
    <citation type="journal article" date="2016" name="Nat. Commun.">
        <title>Thousands of microbial genomes shed light on interconnected biogeochemical processes in an aquifer system.</title>
        <authorList>
            <person name="Anantharaman K."/>
            <person name="Brown C.T."/>
            <person name="Hug L.A."/>
            <person name="Sharon I."/>
            <person name="Castelle C.J."/>
            <person name="Probst A.J."/>
            <person name="Thomas B.C."/>
            <person name="Singh A."/>
            <person name="Wilkins M.J."/>
            <person name="Karaoz U."/>
            <person name="Brodie E.L."/>
            <person name="Williams K.H."/>
            <person name="Hubbard S.S."/>
            <person name="Banfield J.F."/>
        </authorList>
    </citation>
    <scope>NUCLEOTIDE SEQUENCE [LARGE SCALE GENOMIC DNA]</scope>
</reference>